<dbReference type="InterPro" id="IPR006311">
    <property type="entry name" value="TAT_signal"/>
</dbReference>
<dbReference type="EMBL" id="JACXWY010000007">
    <property type="protein sequence ID" value="MBD3846620.1"/>
    <property type="molecule type" value="Genomic_DNA"/>
</dbReference>
<evidence type="ECO:0000256" key="2">
    <source>
        <dbReference type="ARBA" id="ARBA00022729"/>
    </source>
</evidence>
<dbReference type="SUPFAM" id="SSF53850">
    <property type="entry name" value="Periplasmic binding protein-like II"/>
    <property type="match status" value="1"/>
</dbReference>
<dbReference type="NCBIfam" id="TIGR03431">
    <property type="entry name" value="PhnD"/>
    <property type="match status" value="1"/>
</dbReference>
<evidence type="ECO:0000313" key="4">
    <source>
        <dbReference type="Proteomes" id="UP000619295"/>
    </source>
</evidence>
<comment type="similarity">
    <text evidence="1">Belongs to the phosphate/phosphite/phosphonate binding protein family.</text>
</comment>
<dbReference type="AlphaFoldDB" id="A0A927EAY3"/>
<evidence type="ECO:0000313" key="3">
    <source>
        <dbReference type="EMBL" id="MBD3846620.1"/>
    </source>
</evidence>
<dbReference type="PROSITE" id="PS51318">
    <property type="entry name" value="TAT"/>
    <property type="match status" value="1"/>
</dbReference>
<dbReference type="InterPro" id="IPR017797">
    <property type="entry name" value="Phosphnate-bd"/>
</dbReference>
<evidence type="ECO:0000256" key="1">
    <source>
        <dbReference type="ARBA" id="ARBA00007162"/>
    </source>
</evidence>
<dbReference type="InterPro" id="IPR005770">
    <property type="entry name" value="PhnD"/>
</dbReference>
<keyword evidence="4" id="KW-1185">Reference proteome</keyword>
<proteinExistence type="inferred from homology"/>
<dbReference type="PANTHER" id="PTHR35841">
    <property type="entry name" value="PHOSPHONATES-BINDING PERIPLASMIC PROTEIN"/>
    <property type="match status" value="1"/>
</dbReference>
<comment type="caution">
    <text evidence="3">The sequence shown here is derived from an EMBL/GenBank/DDBJ whole genome shotgun (WGS) entry which is preliminary data.</text>
</comment>
<dbReference type="GO" id="GO:0043190">
    <property type="term" value="C:ATP-binding cassette (ABC) transporter complex"/>
    <property type="evidence" value="ECO:0007669"/>
    <property type="project" value="InterPro"/>
</dbReference>
<dbReference type="GO" id="GO:0015716">
    <property type="term" value="P:organic phosphonate transport"/>
    <property type="evidence" value="ECO:0007669"/>
    <property type="project" value="InterPro"/>
</dbReference>
<name>A0A927EAY3_9HYPH</name>
<dbReference type="PANTHER" id="PTHR35841:SF1">
    <property type="entry name" value="PHOSPHONATES-BINDING PERIPLASMIC PROTEIN"/>
    <property type="match status" value="1"/>
</dbReference>
<dbReference type="Pfam" id="PF12974">
    <property type="entry name" value="Phosphonate-bd"/>
    <property type="match status" value="1"/>
</dbReference>
<reference evidence="3" key="1">
    <citation type="submission" date="2020-09" db="EMBL/GenBank/DDBJ databases">
        <title>Bosea spartocytisi sp. nov. a root nodule endophyte of Spartocytisus supranubius in the high mountain ecosystem fo the Teide National Park (Canary Islands, Spain).</title>
        <authorList>
            <person name="Pulido-Suarez L."/>
            <person name="Peix A."/>
            <person name="Igual J.M."/>
            <person name="Socas-Perez N."/>
            <person name="Velazquez E."/>
            <person name="Flores-Felix J.D."/>
            <person name="Leon-Barrios M."/>
        </authorList>
    </citation>
    <scope>NUCLEOTIDE SEQUENCE</scope>
    <source>
        <strain evidence="3">SSUT16</strain>
    </source>
</reference>
<dbReference type="Proteomes" id="UP000619295">
    <property type="component" value="Unassembled WGS sequence"/>
</dbReference>
<dbReference type="CDD" id="cd01071">
    <property type="entry name" value="PBP2_PhnD_like"/>
    <property type="match status" value="1"/>
</dbReference>
<dbReference type="GO" id="GO:0055085">
    <property type="term" value="P:transmembrane transport"/>
    <property type="evidence" value="ECO:0007669"/>
    <property type="project" value="InterPro"/>
</dbReference>
<keyword evidence="2" id="KW-0732">Signal</keyword>
<gene>
    <name evidence="3" type="primary">phnD</name>
    <name evidence="3" type="ORF">IED13_13000</name>
</gene>
<dbReference type="Gene3D" id="3.40.190.10">
    <property type="entry name" value="Periplasmic binding protein-like II"/>
    <property type="match status" value="2"/>
</dbReference>
<protein>
    <submittedName>
        <fullName evidence="3">Phosphonate ABC transporter substrate-binding protein</fullName>
    </submittedName>
</protein>
<organism evidence="3 4">
    <name type="scientific">Bosea spartocytisi</name>
    <dbReference type="NCBI Taxonomy" id="2773451"/>
    <lineage>
        <taxon>Bacteria</taxon>
        <taxon>Pseudomonadati</taxon>
        <taxon>Pseudomonadota</taxon>
        <taxon>Alphaproteobacteria</taxon>
        <taxon>Hyphomicrobiales</taxon>
        <taxon>Boseaceae</taxon>
        <taxon>Bosea</taxon>
    </lineage>
</organism>
<dbReference type="RefSeq" id="WP_191124415.1">
    <property type="nucleotide sequence ID" value="NZ_JACXWY010000007.1"/>
</dbReference>
<sequence>MTITRRTILKSSLAGGTLLAIPSLVRAETKQVRVGLIPSEDSRAMLESSQQLLDALQKNLGIPVQGFVASDYNGVIEAMRSNHVDVAYLGPFSYVLGTTVAAIEAFATAETAKSSRSYYRSLIITRKDSGIKEVKDLKGRTFAFVDPSSTSGHLFPKAGLMKLGFDPEKDFGRVLFTGSHDANALAVANKRVDAATIADRIFDTAVQKKLVDPADIQVVWQSDPIPESPTCWRKNLPEDLKAQIKSAFLNIRDITWADQGKLNRFVETNDQAYDIIRETAKVLKLDLTKMK</sequence>
<dbReference type="NCBIfam" id="TIGR01098">
    <property type="entry name" value="3A0109s03R"/>
    <property type="match status" value="1"/>
</dbReference>
<accession>A0A927EAY3</accession>